<evidence type="ECO:0000259" key="6">
    <source>
        <dbReference type="PROSITE" id="PS50033"/>
    </source>
</evidence>
<dbReference type="GO" id="GO:0005634">
    <property type="term" value="C:nucleus"/>
    <property type="evidence" value="ECO:0007669"/>
    <property type="project" value="TreeGrafter"/>
</dbReference>
<dbReference type="PROSITE" id="PS50033">
    <property type="entry name" value="UBX"/>
    <property type="match status" value="1"/>
</dbReference>
<dbReference type="PANTHER" id="PTHR46340">
    <property type="entry name" value="UBX DOMAIN-CONTAINING PROTEIN 1"/>
    <property type="match status" value="1"/>
</dbReference>
<dbReference type="GO" id="GO:1903094">
    <property type="term" value="P:negative regulation of protein K48-linked deubiquitination"/>
    <property type="evidence" value="ECO:0007669"/>
    <property type="project" value="TreeGrafter"/>
</dbReference>
<protein>
    <recommendedName>
        <fullName evidence="9">C2H2-type domain-containing protein</fullName>
    </recommendedName>
</protein>
<dbReference type="GO" id="GO:0031397">
    <property type="term" value="P:negative regulation of protein ubiquitination"/>
    <property type="evidence" value="ECO:0007669"/>
    <property type="project" value="TreeGrafter"/>
</dbReference>
<evidence type="ECO:0000256" key="3">
    <source>
        <dbReference type="ARBA" id="ARBA00023054"/>
    </source>
</evidence>
<evidence type="ECO:0000256" key="1">
    <source>
        <dbReference type="ARBA" id="ARBA00004496"/>
    </source>
</evidence>
<evidence type="ECO:0008006" key="9">
    <source>
        <dbReference type="Google" id="ProtNLM"/>
    </source>
</evidence>
<dbReference type="GO" id="GO:0036435">
    <property type="term" value="F:K48-linked polyubiquitin modification-dependent protein binding"/>
    <property type="evidence" value="ECO:0007669"/>
    <property type="project" value="TreeGrafter"/>
</dbReference>
<evidence type="ECO:0000313" key="7">
    <source>
        <dbReference type="EMBL" id="SHO76471.1"/>
    </source>
</evidence>
<accession>A0A1M8A244</accession>
<evidence type="ECO:0000256" key="4">
    <source>
        <dbReference type="SAM" id="MobiDB-lite"/>
    </source>
</evidence>
<dbReference type="OrthoDB" id="10254930at2759"/>
<dbReference type="GO" id="GO:0032435">
    <property type="term" value="P:negative regulation of proteasomal ubiquitin-dependent protein catabolic process"/>
    <property type="evidence" value="ECO:0007669"/>
    <property type="project" value="TreeGrafter"/>
</dbReference>
<name>A0A1M8A244_MALS4</name>
<reference evidence="8" key="1">
    <citation type="journal article" date="2017" name="Nucleic Acids Res.">
        <title>Proteogenomics produces comprehensive and highly accurate protein-coding gene annotation in a complete genome assembly of Malassezia sympodialis.</title>
        <authorList>
            <person name="Zhu Y."/>
            <person name="Engstroem P.G."/>
            <person name="Tellgren-Roth C."/>
            <person name="Baudo C.D."/>
            <person name="Kennell J.C."/>
            <person name="Sun S."/>
            <person name="Billmyre R.B."/>
            <person name="Schroeder M.S."/>
            <person name="Andersson A."/>
            <person name="Holm T."/>
            <person name="Sigurgeirsson B."/>
            <person name="Wu G."/>
            <person name="Sankaranarayanan S.R."/>
            <person name="Siddharthan R."/>
            <person name="Sanyal K."/>
            <person name="Lundeberg J."/>
            <person name="Nystedt B."/>
            <person name="Boekhout T."/>
            <person name="Dawson T.L. Jr."/>
            <person name="Heitman J."/>
            <person name="Scheynius A."/>
            <person name="Lehtioe J."/>
        </authorList>
    </citation>
    <scope>NUCLEOTIDE SEQUENCE [LARGE SCALE GENOMIC DNA]</scope>
    <source>
        <strain evidence="8">ATCC 42132</strain>
    </source>
</reference>
<dbReference type="AlphaFoldDB" id="A0A1M8A244"/>
<dbReference type="Gene3D" id="1.10.8.10">
    <property type="entry name" value="DNA helicase RuvA subunit, C-terminal domain"/>
    <property type="match status" value="1"/>
</dbReference>
<dbReference type="Proteomes" id="UP000186303">
    <property type="component" value="Chromosome 1"/>
</dbReference>
<keyword evidence="3" id="KW-0175">Coiled coil</keyword>
<feature type="compositionally biased region" description="Polar residues" evidence="4">
    <location>
        <begin position="212"/>
        <end position="229"/>
    </location>
</feature>
<feature type="domain" description="UBA" evidence="5">
    <location>
        <begin position="6"/>
        <end position="38"/>
    </location>
</feature>
<dbReference type="SUPFAM" id="SSF54236">
    <property type="entry name" value="Ubiquitin-like"/>
    <property type="match status" value="1"/>
</dbReference>
<organism evidence="7 8">
    <name type="scientific">Malassezia sympodialis (strain ATCC 42132)</name>
    <name type="common">Atopic eczema-associated yeast</name>
    <dbReference type="NCBI Taxonomy" id="1230383"/>
    <lineage>
        <taxon>Eukaryota</taxon>
        <taxon>Fungi</taxon>
        <taxon>Dikarya</taxon>
        <taxon>Basidiomycota</taxon>
        <taxon>Ustilaginomycotina</taxon>
        <taxon>Malasseziomycetes</taxon>
        <taxon>Malasseziales</taxon>
        <taxon>Malasseziaceae</taxon>
        <taxon>Malassezia</taxon>
    </lineage>
</organism>
<dbReference type="Gene3D" id="3.10.20.90">
    <property type="entry name" value="Phosphatidylinositol 3-kinase Catalytic Subunit, Chain A, domain 1"/>
    <property type="match status" value="1"/>
</dbReference>
<dbReference type="PROSITE" id="PS50030">
    <property type="entry name" value="UBA"/>
    <property type="match status" value="1"/>
</dbReference>
<dbReference type="InterPro" id="IPR015940">
    <property type="entry name" value="UBA"/>
</dbReference>
<proteinExistence type="predicted"/>
<keyword evidence="2" id="KW-0963">Cytoplasm</keyword>
<keyword evidence="8" id="KW-1185">Reference proteome</keyword>
<feature type="region of interest" description="Disordered" evidence="4">
    <location>
        <begin position="165"/>
        <end position="234"/>
    </location>
</feature>
<feature type="compositionally biased region" description="Basic and acidic residues" evidence="4">
    <location>
        <begin position="165"/>
        <end position="209"/>
    </location>
</feature>
<dbReference type="InterPro" id="IPR001012">
    <property type="entry name" value="UBX_dom"/>
</dbReference>
<dbReference type="InterPro" id="IPR009060">
    <property type="entry name" value="UBA-like_sf"/>
</dbReference>
<dbReference type="InterPro" id="IPR029071">
    <property type="entry name" value="Ubiquitin-like_domsf"/>
</dbReference>
<comment type="subcellular location">
    <subcellularLocation>
        <location evidence="1">Cytoplasm</location>
    </subcellularLocation>
</comment>
<dbReference type="SUPFAM" id="SSF46934">
    <property type="entry name" value="UBA-like"/>
    <property type="match status" value="1"/>
</dbReference>
<dbReference type="STRING" id="1230383.A0A1M8A244"/>
<dbReference type="InterPro" id="IPR013087">
    <property type="entry name" value="Znf_C2H2_type"/>
</dbReference>
<dbReference type="OMA" id="AQHFPRK"/>
<feature type="domain" description="UBX" evidence="6">
    <location>
        <begin position="225"/>
        <end position="303"/>
    </location>
</feature>
<dbReference type="VEuPathDB" id="FungiDB:MSYG_0809"/>
<evidence type="ECO:0000256" key="2">
    <source>
        <dbReference type="ARBA" id="ARBA00022490"/>
    </source>
</evidence>
<dbReference type="Pfam" id="PF00789">
    <property type="entry name" value="UBX"/>
    <property type="match status" value="1"/>
</dbReference>
<dbReference type="EMBL" id="LT671821">
    <property type="protein sequence ID" value="SHO76471.1"/>
    <property type="molecule type" value="Genomic_DNA"/>
</dbReference>
<evidence type="ECO:0000313" key="8">
    <source>
        <dbReference type="Proteomes" id="UP000186303"/>
    </source>
</evidence>
<sequence length="304" mass="34135">MSDRATLLDMGFQVDRVDWALQETSGGLQQALDHLEAHQDEPMPADWKKTPSSEPAAQVDTVAKSIQCNTCGKVFRDMDIAMYHADKSGHEDFSESTEEIKPLTEEEKKAKLDELRAKAAQKRAAQEEQYAKERRANEIIRRKAGQEAKQVREELERKEFIKEAEKKRRERQEDIAAKERVRQQIEEDKRRRAEKAAMEKAKREGRAEPSEPATNPPQNLSSKTSSATETRLRVRSPSGVWIGTMSVDATLGDVETAMMRDGKVTGAAPLTFSTTFPRKTYTVAECSKTLKELGLVPSAALEAS</sequence>
<gene>
    <name evidence="7" type="ORF">MSYG_0809</name>
</gene>
<dbReference type="GO" id="GO:0005737">
    <property type="term" value="C:cytoplasm"/>
    <property type="evidence" value="ECO:0007669"/>
    <property type="project" value="UniProtKB-SubCell"/>
</dbReference>
<dbReference type="PROSITE" id="PS00028">
    <property type="entry name" value="ZINC_FINGER_C2H2_1"/>
    <property type="match status" value="1"/>
</dbReference>
<dbReference type="PANTHER" id="PTHR46340:SF1">
    <property type="entry name" value="UBX DOMAIN-CONTAINING PROTEIN 1"/>
    <property type="match status" value="1"/>
</dbReference>
<evidence type="ECO:0000259" key="5">
    <source>
        <dbReference type="PROSITE" id="PS50030"/>
    </source>
</evidence>